<dbReference type="EnsemblMetazoa" id="AFUN014831-RA">
    <property type="protein sequence ID" value="AFUN014831-PA"/>
    <property type="gene ID" value="AFUN014831"/>
</dbReference>
<proteinExistence type="predicted"/>
<organism evidence="1">
    <name type="scientific">Anopheles funestus</name>
    <name type="common">African malaria mosquito</name>
    <dbReference type="NCBI Taxonomy" id="62324"/>
    <lineage>
        <taxon>Eukaryota</taxon>
        <taxon>Metazoa</taxon>
        <taxon>Ecdysozoa</taxon>
        <taxon>Arthropoda</taxon>
        <taxon>Hexapoda</taxon>
        <taxon>Insecta</taxon>
        <taxon>Pterygota</taxon>
        <taxon>Neoptera</taxon>
        <taxon>Endopterygota</taxon>
        <taxon>Diptera</taxon>
        <taxon>Nematocera</taxon>
        <taxon>Culicoidea</taxon>
        <taxon>Culicidae</taxon>
        <taxon>Anophelinae</taxon>
        <taxon>Anopheles</taxon>
    </lineage>
</organism>
<sequence>MRLVFSLTFTLWASSLCARD</sequence>
<dbReference type="AlphaFoldDB" id="A0A182S318"/>
<reference evidence="1" key="1">
    <citation type="submission" date="2020-05" db="UniProtKB">
        <authorList>
            <consortium name="EnsemblMetazoa"/>
        </authorList>
    </citation>
    <scope>IDENTIFICATION</scope>
    <source>
        <strain evidence="1">FUMOZ</strain>
    </source>
</reference>
<protein>
    <submittedName>
        <fullName evidence="1">Uncharacterized protein</fullName>
    </submittedName>
</protein>
<name>A0A182S318_ANOFN</name>
<dbReference type="VEuPathDB" id="VectorBase:AFUN014831"/>
<evidence type="ECO:0000313" key="1">
    <source>
        <dbReference type="EnsemblMetazoa" id="AFUN014831-PA"/>
    </source>
</evidence>
<accession>A0A182S318</accession>